<sequence length="38" mass="4240">MKTKTQPYQLNPIPMVSKQKLPAYEFSNTIKKSTSGPG</sequence>
<organism evidence="1 2">
    <name type="scientific">Bizionia paragorgiae</name>
    <dbReference type="NCBI Taxonomy" id="283786"/>
    <lineage>
        <taxon>Bacteria</taxon>
        <taxon>Pseudomonadati</taxon>
        <taxon>Bacteroidota</taxon>
        <taxon>Flavobacteriia</taxon>
        <taxon>Flavobacteriales</taxon>
        <taxon>Flavobacteriaceae</taxon>
        <taxon>Bizionia</taxon>
    </lineage>
</organism>
<protein>
    <submittedName>
        <fullName evidence="1">Uncharacterized protein</fullName>
    </submittedName>
</protein>
<reference evidence="1 2" key="1">
    <citation type="submission" date="2016-10" db="EMBL/GenBank/DDBJ databases">
        <authorList>
            <person name="de Groot N.N."/>
        </authorList>
    </citation>
    <scope>NUCLEOTIDE SEQUENCE [LARGE SCALE GENOMIC DNA]</scope>
    <source>
        <strain evidence="1 2">DSM 23842</strain>
    </source>
</reference>
<dbReference type="STRING" id="283786.SAMN04487990_10384"/>
<evidence type="ECO:0000313" key="2">
    <source>
        <dbReference type="Proteomes" id="UP000198846"/>
    </source>
</evidence>
<proteinExistence type="predicted"/>
<dbReference type="EMBL" id="FNQK01000003">
    <property type="protein sequence ID" value="SDZ86265.1"/>
    <property type="molecule type" value="Genomic_DNA"/>
</dbReference>
<accession>A0A1H3WGN9</accession>
<dbReference type="Proteomes" id="UP000198846">
    <property type="component" value="Unassembled WGS sequence"/>
</dbReference>
<keyword evidence="2" id="KW-1185">Reference proteome</keyword>
<gene>
    <name evidence="1" type="ORF">SAMN04487990_10384</name>
</gene>
<evidence type="ECO:0000313" key="1">
    <source>
        <dbReference type="EMBL" id="SDZ86265.1"/>
    </source>
</evidence>
<name>A0A1H3WGN9_BIZPA</name>
<dbReference type="AlphaFoldDB" id="A0A1H3WGN9"/>